<organism evidence="6 7">
    <name type="scientific">Planomonospora corallina</name>
    <dbReference type="NCBI Taxonomy" id="1806052"/>
    <lineage>
        <taxon>Bacteria</taxon>
        <taxon>Bacillati</taxon>
        <taxon>Actinomycetota</taxon>
        <taxon>Actinomycetes</taxon>
        <taxon>Streptosporangiales</taxon>
        <taxon>Streptosporangiaceae</taxon>
        <taxon>Planomonospora</taxon>
    </lineage>
</organism>
<feature type="domain" description="DALR anticodon binding" evidence="5">
    <location>
        <begin position="148"/>
        <end position="263"/>
    </location>
</feature>
<comment type="caution">
    <text evidence="6">The sequence shown here is derived from an EMBL/GenBank/DDBJ whole genome shotgun (WGS) entry which is preliminary data.</text>
</comment>
<dbReference type="Gene3D" id="1.10.730.10">
    <property type="entry name" value="Isoleucyl-tRNA Synthetase, Domain 1"/>
    <property type="match status" value="1"/>
</dbReference>
<evidence type="ECO:0000259" key="5">
    <source>
        <dbReference type="SMART" id="SM00836"/>
    </source>
</evidence>
<evidence type="ECO:0000256" key="1">
    <source>
        <dbReference type="ARBA" id="ARBA00022598"/>
    </source>
</evidence>
<dbReference type="InterPro" id="IPR009080">
    <property type="entry name" value="tRNAsynth_Ia_anticodon-bd"/>
</dbReference>
<dbReference type="Proteomes" id="UP001595850">
    <property type="component" value="Unassembled WGS sequence"/>
</dbReference>
<keyword evidence="2" id="KW-0547">Nucleotide-binding</keyword>
<reference evidence="7" key="1">
    <citation type="journal article" date="2019" name="Int. J. Syst. Evol. Microbiol.">
        <title>The Global Catalogue of Microorganisms (GCM) 10K type strain sequencing project: providing services to taxonomists for standard genome sequencing and annotation.</title>
        <authorList>
            <consortium name="The Broad Institute Genomics Platform"/>
            <consortium name="The Broad Institute Genome Sequencing Center for Infectious Disease"/>
            <person name="Wu L."/>
            <person name="Ma J."/>
        </authorList>
    </citation>
    <scope>NUCLEOTIDE SEQUENCE [LARGE SCALE GENOMIC DNA]</scope>
    <source>
        <strain evidence="7">TBRC 4489</strain>
    </source>
</reference>
<feature type="compositionally biased region" description="Low complexity" evidence="4">
    <location>
        <begin position="89"/>
        <end position="119"/>
    </location>
</feature>
<dbReference type="SUPFAM" id="SSF47323">
    <property type="entry name" value="Anticodon-binding domain of a subclass of class I aminoacyl-tRNA synthetases"/>
    <property type="match status" value="1"/>
</dbReference>
<keyword evidence="3" id="KW-0067">ATP-binding</keyword>
<gene>
    <name evidence="6" type="ORF">ACFOWE_03815</name>
</gene>
<evidence type="ECO:0000313" key="7">
    <source>
        <dbReference type="Proteomes" id="UP001595850"/>
    </source>
</evidence>
<evidence type="ECO:0000256" key="2">
    <source>
        <dbReference type="ARBA" id="ARBA00022741"/>
    </source>
</evidence>
<dbReference type="InterPro" id="IPR008909">
    <property type="entry name" value="DALR_anticod-bd"/>
</dbReference>
<protein>
    <submittedName>
        <fullName evidence="6">DALR anticodon-binding domain-containing protein</fullName>
    </submittedName>
</protein>
<sequence length="263" mass="27288">MTPRGLAEVLGTPPAPRGTWEHEALYVSTAALRRGEPPQELAERVRALPGIAEVRLRPGAFLEIVVAVPGELVEDVGAVPPPLPPASPASPVGAAPAGPSASPASSGSPISSASPVSAGRGEKAGPRWAAGPASPWRPGTWDNPGFAVGYAHARAVAVARWAAELGVAGEFRPELLACRRDRAVLRALAEAPGRRVSRDPGWAAYAERLALVYHDAFERAPALPKGDEEPSALHVARVRLAGAVRQVLAEALVAIGLIPPDRL</sequence>
<name>A0ABV8HZT1_9ACTN</name>
<keyword evidence="7" id="KW-1185">Reference proteome</keyword>
<dbReference type="Pfam" id="PF05746">
    <property type="entry name" value="DALR_1"/>
    <property type="match status" value="1"/>
</dbReference>
<feature type="region of interest" description="Disordered" evidence="4">
    <location>
        <begin position="84"/>
        <end position="136"/>
    </location>
</feature>
<accession>A0ABV8HZT1</accession>
<dbReference type="EMBL" id="JBHSBM010000010">
    <property type="protein sequence ID" value="MFC4057404.1"/>
    <property type="molecule type" value="Genomic_DNA"/>
</dbReference>
<evidence type="ECO:0000313" key="6">
    <source>
        <dbReference type="EMBL" id="MFC4057404.1"/>
    </source>
</evidence>
<evidence type="ECO:0000256" key="3">
    <source>
        <dbReference type="ARBA" id="ARBA00022840"/>
    </source>
</evidence>
<evidence type="ECO:0000256" key="4">
    <source>
        <dbReference type="SAM" id="MobiDB-lite"/>
    </source>
</evidence>
<proteinExistence type="predicted"/>
<dbReference type="SMART" id="SM00836">
    <property type="entry name" value="DALR_1"/>
    <property type="match status" value="1"/>
</dbReference>
<keyword evidence="1" id="KW-0436">Ligase</keyword>
<dbReference type="RefSeq" id="WP_377285386.1">
    <property type="nucleotide sequence ID" value="NZ_JBHSBM010000010.1"/>
</dbReference>